<dbReference type="InterPro" id="IPR016181">
    <property type="entry name" value="Acyl_CoA_acyltransferase"/>
</dbReference>
<dbReference type="GO" id="GO:0016747">
    <property type="term" value="F:acyltransferase activity, transferring groups other than amino-acyl groups"/>
    <property type="evidence" value="ECO:0007669"/>
    <property type="project" value="InterPro"/>
</dbReference>
<dbReference type="PANTHER" id="PTHR24220">
    <property type="entry name" value="IMPORT ATP-BINDING PROTEIN"/>
    <property type="match status" value="1"/>
</dbReference>
<dbReference type="SUPFAM" id="SSF55729">
    <property type="entry name" value="Acyl-CoA N-acyltransferases (Nat)"/>
    <property type="match status" value="1"/>
</dbReference>
<feature type="region of interest" description="Disordered" evidence="1">
    <location>
        <begin position="123"/>
        <end position="144"/>
    </location>
</feature>
<dbReference type="CDD" id="cd00267">
    <property type="entry name" value="ABC_ATPase"/>
    <property type="match status" value="2"/>
</dbReference>
<dbReference type="Gene3D" id="3.40.630.30">
    <property type="match status" value="1"/>
</dbReference>
<keyword evidence="3" id="KW-0067">ATP-binding</keyword>
<evidence type="ECO:0000259" key="2">
    <source>
        <dbReference type="PROSITE" id="PS50800"/>
    </source>
</evidence>
<dbReference type="Pfam" id="PF00583">
    <property type="entry name" value="Acetyltransf_1"/>
    <property type="match status" value="1"/>
</dbReference>
<feature type="domain" description="SAP" evidence="2">
    <location>
        <begin position="14"/>
        <end position="48"/>
    </location>
</feature>
<dbReference type="Gene3D" id="3.40.50.300">
    <property type="entry name" value="P-loop containing nucleotide triphosphate hydrolases"/>
    <property type="match status" value="2"/>
</dbReference>
<dbReference type="GO" id="GO:0005524">
    <property type="term" value="F:ATP binding"/>
    <property type="evidence" value="ECO:0007669"/>
    <property type="project" value="UniProtKB-KW"/>
</dbReference>
<keyword evidence="3" id="KW-0547">Nucleotide-binding</keyword>
<dbReference type="InterPro" id="IPR000182">
    <property type="entry name" value="GNAT_dom"/>
</dbReference>
<dbReference type="InterPro" id="IPR027417">
    <property type="entry name" value="P-loop_NTPase"/>
</dbReference>
<comment type="caution">
    <text evidence="3">The sequence shown here is derived from an EMBL/GenBank/DDBJ whole genome shotgun (WGS) entry which is preliminary data.</text>
</comment>
<dbReference type="GO" id="GO:0051301">
    <property type="term" value="P:cell division"/>
    <property type="evidence" value="ECO:0007669"/>
    <property type="project" value="UniProtKB-KW"/>
</dbReference>
<dbReference type="SMART" id="SM00513">
    <property type="entry name" value="SAP"/>
    <property type="match status" value="1"/>
</dbReference>
<protein>
    <submittedName>
        <fullName evidence="3">Cell division ATP-binding protein FtsE</fullName>
    </submittedName>
</protein>
<dbReference type="AlphaFoldDB" id="A0A2R5GJI0"/>
<dbReference type="OrthoDB" id="449510at2759"/>
<dbReference type="InParanoid" id="A0A2R5GJI0"/>
<dbReference type="CDD" id="cd04301">
    <property type="entry name" value="NAT_SF"/>
    <property type="match status" value="1"/>
</dbReference>
<accession>A0A2R5GJI0</accession>
<keyword evidence="3" id="KW-0131">Cell cycle</keyword>
<keyword evidence="4" id="KW-1185">Reference proteome</keyword>
<name>A0A2R5GJI0_9STRA</name>
<dbReference type="SUPFAM" id="SSF52540">
    <property type="entry name" value="P-loop containing nucleoside triphosphate hydrolases"/>
    <property type="match status" value="2"/>
</dbReference>
<sequence length="809" mass="88706">MAQNMDESVRTVALAALTKKELRSVLTELGMSAAGSKTDLASRMTEALPSGANVRLRGLELVAIENAEGNEIPLEDLRQPVRVELEPPPPVRDPAECFPGAKIVRGEHHGRVEGFQQVQAVPRGSALTASRKRPRKPDASTDLSTALAGRKGGCVVAIVGDTGAGKTRLLLETPETSSHLEDEQDVTWNSEQAIVSQFGSVEEASTWLLAVGLTSIPSWCKPHHILSTGERYRAVMARMLQKASSPSGKGILVLDNFTNQLDRNTARACSAALSKLVRKLGIVCVVSTALMDTVEWLMPEEIFSCVGCNAGPKRCITSRSGDFVSPKVRICISDRFVIKSLRAGEPVPEDSLADADLPSRQAERLKSEFQYDADDNFAGTRTGEGGAVLVTKVSTDDATLSCDRLFDSAFDGQCMMHVPARETVAPLQAFSLGVITGMSGSAKSVLLRHHFGPPTRVSWAETHSVAAHFASAHEATRCLGLVFLDADKHGSQKYSELSTGEQELANLARVLDLRNVYLDEFTSALDRKLAVRVARAVADHLKSRDDESLGWVVVSCHADVLGPLSSAAQWMYDTWRGRIEPSDAATNDGSFCDEKQDQLAKLDARGVVEVSKDGSCGILRRPSLGLRLSRCEAWLWALFRDHHYKTKSLSRKSRCFVLYEAETGSLVGFVAAIQQVGTPHQDFEAGSESYTATWRAHRTVVLPAWQGLGIGSRLSDACAEVHRRLACMYMAQTVHPRFGEYRDRSVLWEAAKWNHSTRAFKIETWKQRLENKRIKLRIPRYVYAHVYKGPGDDEKEAVTLAAERVAFVP</sequence>
<evidence type="ECO:0000313" key="4">
    <source>
        <dbReference type="Proteomes" id="UP000241890"/>
    </source>
</evidence>
<reference evidence="3 4" key="1">
    <citation type="submission" date="2017-12" db="EMBL/GenBank/DDBJ databases">
        <title>Sequencing, de novo assembly and annotation of complete genome of a new Thraustochytrid species, strain FCC1311.</title>
        <authorList>
            <person name="Sedici K."/>
            <person name="Godart F."/>
            <person name="Aiese Cigliano R."/>
            <person name="Sanseverino W."/>
            <person name="Barakat M."/>
            <person name="Ortet P."/>
            <person name="Marechal E."/>
            <person name="Cagnac O."/>
            <person name="Amato A."/>
        </authorList>
    </citation>
    <scope>NUCLEOTIDE SEQUENCE [LARGE SCALE GENOMIC DNA]</scope>
</reference>
<evidence type="ECO:0000313" key="3">
    <source>
        <dbReference type="EMBL" id="GBG28014.1"/>
    </source>
</evidence>
<dbReference type="GO" id="GO:0005886">
    <property type="term" value="C:plasma membrane"/>
    <property type="evidence" value="ECO:0007669"/>
    <property type="project" value="TreeGrafter"/>
</dbReference>
<dbReference type="Proteomes" id="UP000241890">
    <property type="component" value="Unassembled WGS sequence"/>
</dbReference>
<organism evidence="3 4">
    <name type="scientific">Hondaea fermentalgiana</name>
    <dbReference type="NCBI Taxonomy" id="2315210"/>
    <lineage>
        <taxon>Eukaryota</taxon>
        <taxon>Sar</taxon>
        <taxon>Stramenopiles</taxon>
        <taxon>Bigyra</taxon>
        <taxon>Labyrinthulomycetes</taxon>
        <taxon>Thraustochytrida</taxon>
        <taxon>Thraustochytriidae</taxon>
        <taxon>Hondaea</taxon>
    </lineage>
</organism>
<proteinExistence type="predicted"/>
<dbReference type="GO" id="GO:0022857">
    <property type="term" value="F:transmembrane transporter activity"/>
    <property type="evidence" value="ECO:0007669"/>
    <property type="project" value="TreeGrafter"/>
</dbReference>
<dbReference type="EMBL" id="BEYU01000038">
    <property type="protein sequence ID" value="GBG28014.1"/>
    <property type="molecule type" value="Genomic_DNA"/>
</dbReference>
<gene>
    <name evidence="3" type="ORF">FCC1311_042372</name>
</gene>
<dbReference type="InterPro" id="IPR003034">
    <property type="entry name" value="SAP_dom"/>
</dbReference>
<dbReference type="PROSITE" id="PS50800">
    <property type="entry name" value="SAP"/>
    <property type="match status" value="1"/>
</dbReference>
<keyword evidence="3" id="KW-0132">Cell division</keyword>
<evidence type="ECO:0000256" key="1">
    <source>
        <dbReference type="SAM" id="MobiDB-lite"/>
    </source>
</evidence>
<dbReference type="InterPro" id="IPR015854">
    <property type="entry name" value="ABC_transpr_LolD-like"/>
</dbReference>